<protein>
    <submittedName>
        <fullName evidence="3">AAA family ATPase</fullName>
    </submittedName>
</protein>
<dbReference type="AlphaFoldDB" id="A0AAW4WGA4"/>
<dbReference type="Gene3D" id="3.40.50.300">
    <property type="entry name" value="P-loop containing nucleotide triphosphate hydrolases"/>
    <property type="match status" value="1"/>
</dbReference>
<dbReference type="SUPFAM" id="SSF52540">
    <property type="entry name" value="P-loop containing nucleoside triphosphate hydrolases"/>
    <property type="match status" value="1"/>
</dbReference>
<evidence type="ECO:0000313" key="3">
    <source>
        <dbReference type="EMBL" id="MCC2242998.1"/>
    </source>
</evidence>
<dbReference type="InterPro" id="IPR041685">
    <property type="entry name" value="AAA_GajA/Old/RecF-like"/>
</dbReference>
<feature type="domain" description="Endonuclease GajA/Old nuclease/RecF-like AAA" evidence="1">
    <location>
        <begin position="1"/>
        <end position="389"/>
    </location>
</feature>
<dbReference type="InterPro" id="IPR034139">
    <property type="entry name" value="TOPRIM_OLD"/>
</dbReference>
<evidence type="ECO:0000259" key="1">
    <source>
        <dbReference type="Pfam" id="PF13175"/>
    </source>
</evidence>
<proteinExistence type="predicted"/>
<dbReference type="Proteomes" id="UP001198893">
    <property type="component" value="Unassembled WGS sequence"/>
</dbReference>
<comment type="caution">
    <text evidence="3">The sequence shown here is derived from an EMBL/GenBank/DDBJ whole genome shotgun (WGS) entry which is preliminary data.</text>
</comment>
<dbReference type="Pfam" id="PF20469">
    <property type="entry name" value="OLD-like_TOPRIM"/>
    <property type="match status" value="1"/>
</dbReference>
<accession>A0AAW4WGA4</accession>
<evidence type="ECO:0000259" key="2">
    <source>
        <dbReference type="Pfam" id="PF20469"/>
    </source>
</evidence>
<dbReference type="PANTHER" id="PTHR43581:SF4">
    <property type="entry name" value="ATP_GTP PHOSPHATASE"/>
    <property type="match status" value="1"/>
</dbReference>
<dbReference type="InterPro" id="IPR051396">
    <property type="entry name" value="Bact_Antivir_Def_Nuclease"/>
</dbReference>
<dbReference type="InterPro" id="IPR027417">
    <property type="entry name" value="P-loop_NTPase"/>
</dbReference>
<sequence>MYLKYVQIVNYKNLRKARFEFGKGANTVIGENDSGKSNAMTAMRILLDDDYFYNTKRLKESDFSESLGDWRGHWIIISAFFDQITDEDQQSEVCTQISPEVEDEDFLKSFIRCEGNNYGVVTLFIRPNKKQRKALFEAQTKSDFDNVRNNISLLDYEFLYTVRSQADFTNEEVYTEIVGDFEAGDAPNPDDEDSYIIGTKVDILDIWKHISLEFIDALRDAQGELRKPKNPLRRIFDVVNQEIDSNTIEEIKDKIRELNQSLSGIPQIKNIGNDVNKKLNDIVGLVYSPEICVESHIREEIESIARNLTVVPADEDDIEQLGLGHLNILYIALKLVEFEVSRNHEVLNIMIVEEPEAHIHTHIQRTLFENLNIKENYTQVIMTTHSTHLSEVSNIAKMNVLMRRGNQAIVMRPTNGLQEFAEESFGISDLSIERCIERYLDAKRSVLLFSKAVILVEGDGEELLIPSLVKQCFGVSLDELGIGLINVGSVTFEYIACIFSDDRIQRRCAIVTDLDAVVKNAEKCSEKAAQLGASRKKKIDNLFEDDILVSAFFAPHTLEIDFYNLEDNRKYIKKIINQHYKQKATKENHIANLSANEADRYDTVLTVVSELKKGWHGILLANDIDRTVRIPEYIVQALAFATQDVITPHILKRMALYVLESYKDESNLKNNMFNARTEEEILESIDAICAEYEEDEFTLFAELWKEYKGYE</sequence>
<name>A0AAW4WGA4_9FIRM</name>
<evidence type="ECO:0000313" key="4">
    <source>
        <dbReference type="Proteomes" id="UP001198893"/>
    </source>
</evidence>
<feature type="domain" description="OLD protein-like TOPRIM" evidence="2">
    <location>
        <begin position="448"/>
        <end position="515"/>
    </location>
</feature>
<reference evidence="3" key="1">
    <citation type="submission" date="2021-10" db="EMBL/GenBank/DDBJ databases">
        <title>Anaerobic single-cell dispensing facilitates the cultivation of human gut bacteria.</title>
        <authorList>
            <person name="Afrizal A."/>
        </authorList>
    </citation>
    <scope>NUCLEOTIDE SEQUENCE</scope>
    <source>
        <strain evidence="3">CLA-AA-H204</strain>
    </source>
</reference>
<dbReference type="PANTHER" id="PTHR43581">
    <property type="entry name" value="ATP/GTP PHOSPHATASE"/>
    <property type="match status" value="1"/>
</dbReference>
<dbReference type="CDD" id="cd01026">
    <property type="entry name" value="TOPRIM_OLD"/>
    <property type="match status" value="1"/>
</dbReference>
<dbReference type="EMBL" id="JAJEQW010000014">
    <property type="protein sequence ID" value="MCC2242998.1"/>
    <property type="molecule type" value="Genomic_DNA"/>
</dbReference>
<dbReference type="RefSeq" id="WP_227710588.1">
    <property type="nucleotide sequence ID" value="NZ_JAJEQW010000014.1"/>
</dbReference>
<dbReference type="Pfam" id="PF13175">
    <property type="entry name" value="AAA_15"/>
    <property type="match status" value="1"/>
</dbReference>
<gene>
    <name evidence="3" type="ORF">LKD47_11970</name>
</gene>
<organism evidence="3 4">
    <name type="scientific">Roseburia amylophila</name>
    <dbReference type="NCBI Taxonomy" id="2981794"/>
    <lineage>
        <taxon>Bacteria</taxon>
        <taxon>Bacillati</taxon>
        <taxon>Bacillota</taxon>
        <taxon>Clostridia</taxon>
        <taxon>Lachnospirales</taxon>
        <taxon>Lachnospiraceae</taxon>
        <taxon>Roseburia</taxon>
    </lineage>
</organism>